<name>A0A2R7Z0I7_9ACTN</name>
<dbReference type="AlphaFoldDB" id="A0A2R7Z0I7"/>
<evidence type="ECO:0000313" key="2">
    <source>
        <dbReference type="Proteomes" id="UP000244867"/>
    </source>
</evidence>
<dbReference type="Proteomes" id="UP000244867">
    <property type="component" value="Unassembled WGS sequence"/>
</dbReference>
<accession>A0A2R7Z0I7</accession>
<reference evidence="1 2" key="1">
    <citation type="submission" date="2018-03" db="EMBL/GenBank/DDBJ databases">
        <authorList>
            <person name="Keele B.F."/>
        </authorList>
    </citation>
    <scope>NUCLEOTIDE SEQUENCE [LARGE SCALE GENOMIC DNA]</scope>
    <source>
        <strain evidence="1 2">IB-3</strain>
    </source>
</reference>
<dbReference type="InterPro" id="IPR032710">
    <property type="entry name" value="NTF2-like_dom_sf"/>
</dbReference>
<sequence length="160" mass="18134">MDASMRDRVDRHYRRCEEVLRARDLDGFMDWLGADGTFPAADGTVVRIAGTRPFWAWRFANVLRVTSVELRIEDISYDDDGLLVVDFHERGSMTVGGFDGLPVERAVDLHNRNLWEVSEDRFTARGGAELAAHRTIGGERLTDETDPWGFGAWERFKASG</sequence>
<proteinExistence type="predicted"/>
<comment type="caution">
    <text evidence="1">The sequence shown here is derived from an EMBL/GenBank/DDBJ whole genome shotgun (WGS) entry which is preliminary data.</text>
</comment>
<protein>
    <recommendedName>
        <fullName evidence="3">SnoaL-like domain-containing protein</fullName>
    </recommendedName>
</protein>
<organism evidence="1 2">
    <name type="scientific">Nocardioides currus</name>
    <dbReference type="NCBI Taxonomy" id="2133958"/>
    <lineage>
        <taxon>Bacteria</taxon>
        <taxon>Bacillati</taxon>
        <taxon>Actinomycetota</taxon>
        <taxon>Actinomycetes</taxon>
        <taxon>Propionibacteriales</taxon>
        <taxon>Nocardioidaceae</taxon>
        <taxon>Nocardioides</taxon>
    </lineage>
</organism>
<evidence type="ECO:0000313" key="1">
    <source>
        <dbReference type="EMBL" id="PUA82074.1"/>
    </source>
</evidence>
<dbReference type="SUPFAM" id="SSF54427">
    <property type="entry name" value="NTF2-like"/>
    <property type="match status" value="1"/>
</dbReference>
<evidence type="ECO:0008006" key="3">
    <source>
        <dbReference type="Google" id="ProtNLM"/>
    </source>
</evidence>
<dbReference type="EMBL" id="PYXZ01000002">
    <property type="protein sequence ID" value="PUA82074.1"/>
    <property type="molecule type" value="Genomic_DNA"/>
</dbReference>
<keyword evidence="2" id="KW-1185">Reference proteome</keyword>
<dbReference type="Gene3D" id="3.10.450.50">
    <property type="match status" value="1"/>
</dbReference>
<gene>
    <name evidence="1" type="ORF">C7S10_08620</name>
</gene>